<proteinExistence type="predicted"/>
<keyword evidence="8" id="KW-1185">Reference proteome</keyword>
<evidence type="ECO:0000256" key="3">
    <source>
        <dbReference type="ARBA" id="ARBA00022777"/>
    </source>
</evidence>
<evidence type="ECO:0000259" key="6">
    <source>
        <dbReference type="PROSITE" id="PS50011"/>
    </source>
</evidence>
<sequence length="845" mass="92013">MNEQSIFSNALDIADPQERGEFLRQACGDDNALRQRVESLLAAHQRSGEFLDVPAMRQYRADDDFDASAPTSYGFDSPGGDVNLSFLLPSSRPDSLGLLGHYEVLDVLGRGGCGIVLKAFDSKLQRIVAVKVMAPELAATSPARKRFLREARAAASLVHENIVSIHAVEDEPLPFLVMEYLAGGTLQDRIDETGPLDLADTLLIGRQIAEGLSAAHAKGLIHRDIKPHNILLDSTSRRIKITDFGLARTADDASITQSGVIAGTPLYMSPEQARGETLGPGSDLFSLGGVLYLMCSGRPPFRASTTMAVLKRVIEAEPRNIAEIIPDVPASLTDVIAQLHAKDPADRNTSAAEVAQQLSDFERQLASVGSLPQPAKRVPSTLSDPRSRDRRTSNRWPLVAAVALLLAAVLGVGWSEAAGVTEISQTVIHLFTSTGTLVVEIDDPGVSVQLDGEDLVISTPGVQELRLSPGKYELQALKDGQPVGRQLVTIAQNGRQIVKVTQEGPQSAVANPPAYHLQPQADDAPVSREPYFSGEAGGIGDWEMEGDELVQRKPGKAVLLFGSRNWTDYDVSVEARGLYAGPKSEGSALFFRAQSYVNNCVFITGSYGGTINDVTKRVQGNWARIGLPYGVEHQFRRWYSQKVEVRGNHIRCFVDGKLLFDCRDDSHPRGMIGLGTQNTPTRWRNLKVTAPDGTVLWSGFPDVPTGEYKSTETWNDFQLANYALSWEGASIQTPDKTYRHGDELTDQTIELREIAIDAPNELLTSDLQPLVVAKNLRKLTLQFPQVTDAAVPVLSQLQQLTELDLRETAISPQGYEQLKQALPDCKIEYQPPPSPVEPAANEAGL</sequence>
<dbReference type="SUPFAM" id="SSF52047">
    <property type="entry name" value="RNI-like"/>
    <property type="match status" value="1"/>
</dbReference>
<dbReference type="InterPro" id="IPR008271">
    <property type="entry name" value="Ser/Thr_kinase_AS"/>
</dbReference>
<dbReference type="SUPFAM" id="SSF56112">
    <property type="entry name" value="Protein kinase-like (PK-like)"/>
    <property type="match status" value="1"/>
</dbReference>
<organism evidence="7 8">
    <name type="scientific">Blastopirellula retiformator</name>
    <dbReference type="NCBI Taxonomy" id="2527970"/>
    <lineage>
        <taxon>Bacteria</taxon>
        <taxon>Pseudomonadati</taxon>
        <taxon>Planctomycetota</taxon>
        <taxon>Planctomycetia</taxon>
        <taxon>Pirellulales</taxon>
        <taxon>Pirellulaceae</taxon>
        <taxon>Blastopirellula</taxon>
    </lineage>
</organism>
<dbReference type="OrthoDB" id="221884at2"/>
<dbReference type="PANTHER" id="PTHR43289:SF6">
    <property type="entry name" value="SERINE_THREONINE-PROTEIN KINASE NEKL-3"/>
    <property type="match status" value="1"/>
</dbReference>
<dbReference type="Proteomes" id="UP000318878">
    <property type="component" value="Unassembled WGS sequence"/>
</dbReference>
<protein>
    <submittedName>
        <fullName evidence="7">Serine/threonine-protein kinase PrkC</fullName>
        <ecNumber evidence="7">2.7.11.1</ecNumber>
    </submittedName>
</protein>
<dbReference type="InterPro" id="IPR010496">
    <property type="entry name" value="AL/BT2_dom"/>
</dbReference>
<dbReference type="EMBL" id="SJPF01000001">
    <property type="protein sequence ID" value="TWT39507.1"/>
    <property type="molecule type" value="Genomic_DNA"/>
</dbReference>
<reference evidence="7 8" key="1">
    <citation type="submission" date="2019-02" db="EMBL/GenBank/DDBJ databases">
        <title>Deep-cultivation of Planctomycetes and their phenomic and genomic characterization uncovers novel biology.</title>
        <authorList>
            <person name="Wiegand S."/>
            <person name="Jogler M."/>
            <person name="Boedeker C."/>
            <person name="Pinto D."/>
            <person name="Vollmers J."/>
            <person name="Rivas-Marin E."/>
            <person name="Kohn T."/>
            <person name="Peeters S.H."/>
            <person name="Heuer A."/>
            <person name="Rast P."/>
            <person name="Oberbeckmann S."/>
            <person name="Bunk B."/>
            <person name="Jeske O."/>
            <person name="Meyerdierks A."/>
            <person name="Storesund J.E."/>
            <person name="Kallscheuer N."/>
            <person name="Luecker S."/>
            <person name="Lage O.M."/>
            <person name="Pohl T."/>
            <person name="Merkel B.J."/>
            <person name="Hornburger P."/>
            <person name="Mueller R.-W."/>
            <person name="Bruemmer F."/>
            <person name="Labrenz M."/>
            <person name="Spormann A.M."/>
            <person name="Op Den Camp H."/>
            <person name="Overmann J."/>
            <person name="Amann R."/>
            <person name="Jetten M.S.M."/>
            <person name="Mascher T."/>
            <person name="Medema M.H."/>
            <person name="Devos D.P."/>
            <person name="Kaster A.-K."/>
            <person name="Ovreas L."/>
            <person name="Rohde M."/>
            <person name="Galperin M.Y."/>
            <person name="Jogler C."/>
        </authorList>
    </citation>
    <scope>NUCLEOTIDE SEQUENCE [LARGE SCALE GENOMIC DNA]</scope>
    <source>
        <strain evidence="7 8">Enr8</strain>
    </source>
</reference>
<evidence type="ECO:0000256" key="1">
    <source>
        <dbReference type="ARBA" id="ARBA00022679"/>
    </source>
</evidence>
<feature type="region of interest" description="Disordered" evidence="5">
    <location>
        <begin position="370"/>
        <end position="391"/>
    </location>
</feature>
<dbReference type="RefSeq" id="WP_146429675.1">
    <property type="nucleotide sequence ID" value="NZ_SJPF01000001.1"/>
</dbReference>
<dbReference type="GO" id="GO:0016787">
    <property type="term" value="F:hydrolase activity"/>
    <property type="evidence" value="ECO:0007669"/>
    <property type="project" value="InterPro"/>
</dbReference>
<dbReference type="InterPro" id="IPR011009">
    <property type="entry name" value="Kinase-like_dom_sf"/>
</dbReference>
<keyword evidence="1 7" id="KW-0808">Transferase</keyword>
<evidence type="ECO:0000313" key="7">
    <source>
        <dbReference type="EMBL" id="TWT39507.1"/>
    </source>
</evidence>
<evidence type="ECO:0000256" key="5">
    <source>
        <dbReference type="SAM" id="MobiDB-lite"/>
    </source>
</evidence>
<evidence type="ECO:0000256" key="2">
    <source>
        <dbReference type="ARBA" id="ARBA00022741"/>
    </source>
</evidence>
<dbReference type="AlphaFoldDB" id="A0A5C5VN66"/>
<dbReference type="CDD" id="cd14014">
    <property type="entry name" value="STKc_PknB_like"/>
    <property type="match status" value="1"/>
</dbReference>
<dbReference type="Gene3D" id="1.10.510.10">
    <property type="entry name" value="Transferase(Phosphotransferase) domain 1"/>
    <property type="match status" value="1"/>
</dbReference>
<dbReference type="Pfam" id="PF00069">
    <property type="entry name" value="Pkinase"/>
    <property type="match status" value="1"/>
</dbReference>
<name>A0A5C5VN66_9BACT</name>
<keyword evidence="3 7" id="KW-0418">Kinase</keyword>
<comment type="caution">
    <text evidence="7">The sequence shown here is derived from an EMBL/GenBank/DDBJ whole genome shotgun (WGS) entry which is preliminary data.</text>
</comment>
<dbReference type="GO" id="GO:0004674">
    <property type="term" value="F:protein serine/threonine kinase activity"/>
    <property type="evidence" value="ECO:0007669"/>
    <property type="project" value="UniProtKB-EC"/>
</dbReference>
<dbReference type="EC" id="2.7.11.1" evidence="7"/>
<dbReference type="PROSITE" id="PS50011">
    <property type="entry name" value="PROTEIN_KINASE_DOM"/>
    <property type="match status" value="1"/>
</dbReference>
<dbReference type="PANTHER" id="PTHR43289">
    <property type="entry name" value="MITOGEN-ACTIVATED PROTEIN KINASE KINASE KINASE 20-RELATED"/>
    <property type="match status" value="1"/>
</dbReference>
<keyword evidence="2" id="KW-0547">Nucleotide-binding</keyword>
<dbReference type="GO" id="GO:0005524">
    <property type="term" value="F:ATP binding"/>
    <property type="evidence" value="ECO:0007669"/>
    <property type="project" value="UniProtKB-KW"/>
</dbReference>
<dbReference type="Gene3D" id="2.60.120.560">
    <property type="entry name" value="Exo-inulinase, domain 1"/>
    <property type="match status" value="1"/>
</dbReference>
<dbReference type="PROSITE" id="PS00108">
    <property type="entry name" value="PROTEIN_KINASE_ST"/>
    <property type="match status" value="1"/>
</dbReference>
<feature type="domain" description="Protein kinase" evidence="6">
    <location>
        <begin position="102"/>
        <end position="362"/>
    </location>
</feature>
<evidence type="ECO:0000313" key="8">
    <source>
        <dbReference type="Proteomes" id="UP000318878"/>
    </source>
</evidence>
<accession>A0A5C5VN66</accession>
<dbReference type="InterPro" id="IPR000719">
    <property type="entry name" value="Prot_kinase_dom"/>
</dbReference>
<gene>
    <name evidence="7" type="primary">prkC_5</name>
    <name evidence="7" type="ORF">Enr8_12060</name>
</gene>
<dbReference type="Gene3D" id="3.80.10.10">
    <property type="entry name" value="Ribonuclease Inhibitor"/>
    <property type="match status" value="1"/>
</dbReference>
<keyword evidence="4" id="KW-0067">ATP-binding</keyword>
<dbReference type="InterPro" id="IPR032675">
    <property type="entry name" value="LRR_dom_sf"/>
</dbReference>
<dbReference type="SMART" id="SM00220">
    <property type="entry name" value="S_TKc"/>
    <property type="match status" value="1"/>
</dbReference>
<dbReference type="Pfam" id="PF06439">
    <property type="entry name" value="3keto-disac_hyd"/>
    <property type="match status" value="1"/>
</dbReference>
<evidence type="ECO:0000256" key="4">
    <source>
        <dbReference type="ARBA" id="ARBA00022840"/>
    </source>
</evidence>
<dbReference type="Gene3D" id="3.30.200.20">
    <property type="entry name" value="Phosphorylase Kinase, domain 1"/>
    <property type="match status" value="1"/>
</dbReference>